<sequence>MFEEERQIRIMNELTEQRTMLVGDLAAILGVSPSTVRRDLTSMEKKGLVKRTHGGAMIVEETDTNLSYVVRSSHNEKLKACIARCAAQQVKDGEVILLNSSSITSMMPRYLTAKNITVITNSLCIAQELQGRGSRVLILLGGMYLKNAQTIEGPTTVSQLMTMKYDKVFIGANGVDLEFGLSTASELEAATKIAAIGQAKESFCLCEHTKFEKTALYKLCPLEKIHCIITDDGLSDALRSAYAARTRLLIAR</sequence>
<dbReference type="PROSITE" id="PS00894">
    <property type="entry name" value="HTH_DEOR_1"/>
    <property type="match status" value="1"/>
</dbReference>
<gene>
    <name evidence="6" type="ORF">H9813_09645</name>
</gene>
<organism evidence="6 7">
    <name type="scientific">Candidatus Allofournierella merdipullorum</name>
    <dbReference type="NCBI Taxonomy" id="2838595"/>
    <lineage>
        <taxon>Bacteria</taxon>
        <taxon>Bacillati</taxon>
        <taxon>Bacillota</taxon>
        <taxon>Clostridia</taxon>
        <taxon>Eubacteriales</taxon>
        <taxon>Oscillospiraceae</taxon>
        <taxon>Allofournierella</taxon>
    </lineage>
</organism>
<evidence type="ECO:0000313" key="7">
    <source>
        <dbReference type="Proteomes" id="UP000824035"/>
    </source>
</evidence>
<dbReference type="SMART" id="SM00420">
    <property type="entry name" value="HTH_DEOR"/>
    <property type="match status" value="1"/>
</dbReference>
<dbReference type="InterPro" id="IPR036390">
    <property type="entry name" value="WH_DNA-bd_sf"/>
</dbReference>
<dbReference type="PRINTS" id="PR00037">
    <property type="entry name" value="HTHLACR"/>
</dbReference>
<dbReference type="InterPro" id="IPR036388">
    <property type="entry name" value="WH-like_DNA-bd_sf"/>
</dbReference>
<reference evidence="6" key="2">
    <citation type="submission" date="2021-04" db="EMBL/GenBank/DDBJ databases">
        <authorList>
            <person name="Gilroy R."/>
        </authorList>
    </citation>
    <scope>NUCLEOTIDE SEQUENCE</scope>
    <source>
        <strain evidence="6">ChiGjej4B4-18154</strain>
    </source>
</reference>
<dbReference type="EMBL" id="DXBV01000099">
    <property type="protein sequence ID" value="HIZ31473.1"/>
    <property type="molecule type" value="Genomic_DNA"/>
</dbReference>
<dbReference type="InterPro" id="IPR001845">
    <property type="entry name" value="HTH_ArsR_DNA-bd_dom"/>
</dbReference>
<evidence type="ECO:0000256" key="1">
    <source>
        <dbReference type="ARBA" id="ARBA00023015"/>
    </source>
</evidence>
<evidence type="ECO:0000256" key="3">
    <source>
        <dbReference type="ARBA" id="ARBA00023163"/>
    </source>
</evidence>
<dbReference type="PROSITE" id="PS51000">
    <property type="entry name" value="HTH_DEOR_2"/>
    <property type="match status" value="1"/>
</dbReference>
<reference evidence="6" key="1">
    <citation type="journal article" date="2021" name="PeerJ">
        <title>Extensive microbial diversity within the chicken gut microbiome revealed by metagenomics and culture.</title>
        <authorList>
            <person name="Gilroy R."/>
            <person name="Ravi A."/>
            <person name="Getino M."/>
            <person name="Pursley I."/>
            <person name="Horton D.L."/>
            <person name="Alikhan N.F."/>
            <person name="Baker D."/>
            <person name="Gharbi K."/>
            <person name="Hall N."/>
            <person name="Watson M."/>
            <person name="Adriaenssens E.M."/>
            <person name="Foster-Nyarko E."/>
            <person name="Jarju S."/>
            <person name="Secka A."/>
            <person name="Antonio M."/>
            <person name="Oren A."/>
            <person name="Chaudhuri R.R."/>
            <person name="La Ragione R."/>
            <person name="Hildebrand F."/>
            <person name="Pallen M.J."/>
        </authorList>
    </citation>
    <scope>NUCLEOTIDE SEQUENCE</scope>
    <source>
        <strain evidence="6">ChiGjej4B4-18154</strain>
    </source>
</reference>
<dbReference type="InterPro" id="IPR001034">
    <property type="entry name" value="DeoR_HTH"/>
</dbReference>
<dbReference type="CDD" id="cd00090">
    <property type="entry name" value="HTH_ARSR"/>
    <property type="match status" value="1"/>
</dbReference>
<dbReference type="SMART" id="SM01134">
    <property type="entry name" value="DeoRC"/>
    <property type="match status" value="1"/>
</dbReference>
<dbReference type="SUPFAM" id="SSF100950">
    <property type="entry name" value="NagB/RpiA/CoA transferase-like"/>
    <property type="match status" value="1"/>
</dbReference>
<dbReference type="Proteomes" id="UP000824035">
    <property type="component" value="Unassembled WGS sequence"/>
</dbReference>
<dbReference type="Pfam" id="PF00455">
    <property type="entry name" value="DeoRC"/>
    <property type="match status" value="1"/>
</dbReference>
<dbReference type="AlphaFoldDB" id="A0A9D2E617"/>
<evidence type="ECO:0000313" key="6">
    <source>
        <dbReference type="EMBL" id="HIZ31473.1"/>
    </source>
</evidence>
<feature type="domain" description="HTH deoR-type" evidence="5">
    <location>
        <begin position="3"/>
        <end position="58"/>
    </location>
</feature>
<dbReference type="GO" id="GO:0003677">
    <property type="term" value="F:DNA binding"/>
    <property type="evidence" value="ECO:0007669"/>
    <property type="project" value="UniProtKB-KW"/>
</dbReference>
<name>A0A9D2E617_9FIRM</name>
<dbReference type="PANTHER" id="PTHR30363:SF44">
    <property type="entry name" value="AGA OPERON TRANSCRIPTIONAL REPRESSOR-RELATED"/>
    <property type="match status" value="1"/>
</dbReference>
<evidence type="ECO:0000256" key="2">
    <source>
        <dbReference type="ARBA" id="ARBA00023125"/>
    </source>
</evidence>
<dbReference type="PANTHER" id="PTHR30363">
    <property type="entry name" value="HTH-TYPE TRANSCRIPTIONAL REGULATOR SRLR-RELATED"/>
    <property type="match status" value="1"/>
</dbReference>
<protein>
    <submittedName>
        <fullName evidence="6">DeoR/GlpR family DNA-binding transcription regulator</fullName>
    </submittedName>
</protein>
<evidence type="ECO:0000259" key="5">
    <source>
        <dbReference type="PROSITE" id="PS51000"/>
    </source>
</evidence>
<dbReference type="Gene3D" id="1.10.10.10">
    <property type="entry name" value="Winged helix-like DNA-binding domain superfamily/Winged helix DNA-binding domain"/>
    <property type="match status" value="1"/>
</dbReference>
<keyword evidence="2 6" id="KW-0238">DNA-binding</keyword>
<dbReference type="InterPro" id="IPR037171">
    <property type="entry name" value="NagB/RpiA_transferase-like"/>
</dbReference>
<dbReference type="SUPFAM" id="SSF46785">
    <property type="entry name" value="Winged helix' DNA-binding domain"/>
    <property type="match status" value="1"/>
</dbReference>
<dbReference type="Pfam" id="PF08220">
    <property type="entry name" value="HTH_DeoR"/>
    <property type="match status" value="1"/>
</dbReference>
<feature type="domain" description="HTH arsR-type" evidence="4">
    <location>
        <begin position="1"/>
        <end position="81"/>
    </location>
</feature>
<dbReference type="InterPro" id="IPR014036">
    <property type="entry name" value="DeoR-like_C"/>
</dbReference>
<evidence type="ECO:0000259" key="4">
    <source>
        <dbReference type="PROSITE" id="PS50987"/>
    </source>
</evidence>
<dbReference type="InterPro" id="IPR018356">
    <property type="entry name" value="Tscrpt_reg_HTH_DeoR_CS"/>
</dbReference>
<keyword evidence="1" id="KW-0805">Transcription regulation</keyword>
<accession>A0A9D2E617</accession>
<dbReference type="PROSITE" id="PS50987">
    <property type="entry name" value="HTH_ARSR_2"/>
    <property type="match status" value="1"/>
</dbReference>
<dbReference type="InterPro" id="IPR011991">
    <property type="entry name" value="ArsR-like_HTH"/>
</dbReference>
<dbReference type="InterPro" id="IPR050313">
    <property type="entry name" value="Carb_Metab_HTH_regulators"/>
</dbReference>
<dbReference type="GO" id="GO:0003700">
    <property type="term" value="F:DNA-binding transcription factor activity"/>
    <property type="evidence" value="ECO:0007669"/>
    <property type="project" value="InterPro"/>
</dbReference>
<proteinExistence type="predicted"/>
<comment type="caution">
    <text evidence="6">The sequence shown here is derived from an EMBL/GenBank/DDBJ whole genome shotgun (WGS) entry which is preliminary data.</text>
</comment>
<keyword evidence="3" id="KW-0804">Transcription</keyword>
<dbReference type="Gene3D" id="3.40.50.1360">
    <property type="match status" value="1"/>
</dbReference>